<feature type="domain" description="DNA-directed RNA polymerase RBP11-like dimerisation" evidence="13">
    <location>
        <begin position="31"/>
        <end position="103"/>
    </location>
</feature>
<dbReference type="InterPro" id="IPR015943">
    <property type="entry name" value="WD40/YVTN_repeat-like_dom_sf"/>
</dbReference>
<feature type="compositionally biased region" description="Basic and acidic residues" evidence="12">
    <location>
        <begin position="538"/>
        <end position="551"/>
    </location>
</feature>
<evidence type="ECO:0000256" key="7">
    <source>
        <dbReference type="ARBA" id="ARBA00022490"/>
    </source>
</evidence>
<dbReference type="InterPro" id="IPR036603">
    <property type="entry name" value="RBP11-like"/>
</dbReference>
<feature type="compositionally biased region" description="Basic and acidic residues" evidence="12">
    <location>
        <begin position="499"/>
        <end position="521"/>
    </location>
</feature>
<dbReference type="SUPFAM" id="SSF51197">
    <property type="entry name" value="Clavaminate synthase-like"/>
    <property type="match status" value="1"/>
</dbReference>
<evidence type="ECO:0000256" key="10">
    <source>
        <dbReference type="ARBA" id="ARBA00023212"/>
    </source>
</evidence>
<dbReference type="InterPro" id="IPR037685">
    <property type="entry name" value="RBP11"/>
</dbReference>
<dbReference type="SUPFAM" id="SSF52075">
    <property type="entry name" value="Outer arm dynein light chain 1"/>
    <property type="match status" value="1"/>
</dbReference>
<dbReference type="InterPro" id="IPR008193">
    <property type="entry name" value="RNA_pol_Rpb11_13-16kDa_CS"/>
</dbReference>
<evidence type="ECO:0000256" key="3">
    <source>
        <dbReference type="ARBA" id="ARBA00004267"/>
    </source>
</evidence>
<keyword evidence="7" id="KW-0963">Cytoplasm</keyword>
<feature type="region of interest" description="Disordered" evidence="12">
    <location>
        <begin position="499"/>
        <end position="660"/>
    </location>
</feature>
<keyword evidence="6" id="KW-0240">DNA-directed RNA polymerase</keyword>
<feature type="domain" description="Leucine-rich repeat and WD repeat-containing protein 1 WD" evidence="15">
    <location>
        <begin position="673"/>
        <end position="927"/>
    </location>
</feature>
<feature type="domain" description="Leucine-rich repeat and WD repeat-containing protein 1 LRR" evidence="14">
    <location>
        <begin position="325"/>
        <end position="479"/>
    </location>
</feature>
<accession>A0ABS2YXF0</accession>
<keyword evidence="9" id="KW-0804">Transcription</keyword>
<dbReference type="SUPFAM" id="SSF55257">
    <property type="entry name" value="RBP11-like subunits of RNA polymerase"/>
    <property type="match status" value="1"/>
</dbReference>
<dbReference type="InterPro" id="IPR056160">
    <property type="entry name" value="WD_LRWD1"/>
</dbReference>
<keyword evidence="5" id="KW-0158">Chromosome</keyword>
<evidence type="ECO:0000256" key="11">
    <source>
        <dbReference type="ARBA" id="ARBA00023242"/>
    </source>
</evidence>
<evidence type="ECO:0000256" key="1">
    <source>
        <dbReference type="ARBA" id="ARBA00001954"/>
    </source>
</evidence>
<dbReference type="Pfam" id="PF13656">
    <property type="entry name" value="RNA_pol_L_2"/>
    <property type="match status" value="1"/>
</dbReference>
<dbReference type="Pfam" id="PF23211">
    <property type="entry name" value="LRR_LRWD1"/>
    <property type="match status" value="1"/>
</dbReference>
<feature type="compositionally biased region" description="Basic and acidic residues" evidence="12">
    <location>
        <begin position="650"/>
        <end position="660"/>
    </location>
</feature>
<dbReference type="PANTHER" id="PTHR24370">
    <property type="entry name" value="OPTICIN"/>
    <property type="match status" value="1"/>
</dbReference>
<evidence type="ECO:0000259" key="13">
    <source>
        <dbReference type="Pfam" id="PF13656"/>
    </source>
</evidence>
<protein>
    <submittedName>
        <fullName evidence="16">LRWD1 protein</fullName>
    </submittedName>
</protein>
<dbReference type="InterPro" id="IPR037151">
    <property type="entry name" value="AlkB-like_sf"/>
</dbReference>
<evidence type="ECO:0000256" key="2">
    <source>
        <dbReference type="ARBA" id="ARBA00004123"/>
    </source>
</evidence>
<evidence type="ECO:0000256" key="4">
    <source>
        <dbReference type="ARBA" id="ARBA00004286"/>
    </source>
</evidence>
<keyword evidence="17" id="KW-1185">Reference proteome</keyword>
<dbReference type="Gene3D" id="2.130.10.10">
    <property type="entry name" value="YVTN repeat-like/Quinoprotein amine dehydrogenase"/>
    <property type="match status" value="1"/>
</dbReference>
<dbReference type="InterPro" id="IPR032675">
    <property type="entry name" value="LRR_dom_sf"/>
</dbReference>
<dbReference type="Gene3D" id="3.80.10.10">
    <property type="entry name" value="Ribonuclease Inhibitor"/>
    <property type="match status" value="1"/>
</dbReference>
<dbReference type="InterPro" id="IPR056363">
    <property type="entry name" value="LRR_LRWD1_dom"/>
</dbReference>
<dbReference type="SUPFAM" id="SSF50978">
    <property type="entry name" value="WD40 repeat-like"/>
    <property type="match status" value="1"/>
</dbReference>
<dbReference type="Pfam" id="PF23215">
    <property type="entry name" value="WD_LRWD1"/>
    <property type="match status" value="1"/>
</dbReference>
<dbReference type="SMART" id="SM00320">
    <property type="entry name" value="WD40"/>
    <property type="match status" value="2"/>
</dbReference>
<proteinExistence type="inferred from homology"/>
<organism evidence="16 17">
    <name type="scientific">Polypterus senegalus</name>
    <name type="common">Senegal bichir</name>
    <dbReference type="NCBI Taxonomy" id="55291"/>
    <lineage>
        <taxon>Eukaryota</taxon>
        <taxon>Metazoa</taxon>
        <taxon>Chordata</taxon>
        <taxon>Craniata</taxon>
        <taxon>Vertebrata</taxon>
        <taxon>Euteleostomi</taxon>
        <taxon>Actinopterygii</taxon>
        <taxon>Polypteriformes</taxon>
        <taxon>Polypteridae</taxon>
        <taxon>Polypterus</taxon>
    </lineage>
</organism>
<feature type="compositionally biased region" description="Low complexity" evidence="12">
    <location>
        <begin position="561"/>
        <end position="576"/>
    </location>
</feature>
<evidence type="ECO:0000259" key="14">
    <source>
        <dbReference type="Pfam" id="PF23211"/>
    </source>
</evidence>
<dbReference type="EMBL" id="JAAWVN010010763">
    <property type="protein sequence ID" value="MBN3291083.1"/>
    <property type="molecule type" value="Genomic_DNA"/>
</dbReference>
<evidence type="ECO:0000256" key="12">
    <source>
        <dbReference type="SAM" id="MobiDB-lite"/>
    </source>
</evidence>
<dbReference type="Proteomes" id="UP001166052">
    <property type="component" value="Unassembled WGS sequence"/>
</dbReference>
<dbReference type="PROSITE" id="PS01154">
    <property type="entry name" value="RNA_POL_L_13KD"/>
    <property type="match status" value="1"/>
</dbReference>
<evidence type="ECO:0000256" key="9">
    <source>
        <dbReference type="ARBA" id="ARBA00023163"/>
    </source>
</evidence>
<dbReference type="InterPro" id="IPR022905">
    <property type="entry name" value="Rpo11-like"/>
</dbReference>
<dbReference type="InterPro" id="IPR052489">
    <property type="entry name" value="LRWD1"/>
</dbReference>
<feature type="non-terminal residue" evidence="16">
    <location>
        <position position="1"/>
    </location>
</feature>
<evidence type="ECO:0000313" key="16">
    <source>
        <dbReference type="EMBL" id="MBN3291083.1"/>
    </source>
</evidence>
<evidence type="ECO:0000259" key="15">
    <source>
        <dbReference type="Pfam" id="PF23215"/>
    </source>
</evidence>
<dbReference type="InterPro" id="IPR009025">
    <property type="entry name" value="RBP11-like_dimer"/>
</dbReference>
<dbReference type="Gene3D" id="3.30.1360.10">
    <property type="entry name" value="RNA polymerase, RBP11-like subunit"/>
    <property type="match status" value="1"/>
</dbReference>
<keyword evidence="8" id="KW-0433">Leucine-rich repeat</keyword>
<name>A0ABS2YXF0_POLSE</name>
<evidence type="ECO:0000256" key="8">
    <source>
        <dbReference type="ARBA" id="ARBA00022614"/>
    </source>
</evidence>
<sequence length="1014" mass="114298">MNAPPAFESFLLFEGEKKITITKDTKVPNACLFTLNKEDHTLGNIIRSQLLKDPQVLFAGYKVPHPLEHKVVIRVQTTPDYSPQEAFTNAITDLISELSLLEERFRQKVIFNYDSATGFAVHKADTGQEALSFSFPGIILLKDFVSEEEEMELVRLMDLSDWKKSQSGRFKQDYGPKVNFKKQKVKVGSFSGLPSFSQNVIERMKKWPILCGFQPVEQCNLDYHPSRGSAIDPHFDDNWLWGERLVSLNLLSPTTLSMSSDFDDLISVSVGHMSDEHQTVQNLPASKIKGCLLVEALKHGKNYRKAAARARSSKGFQIKESPLFEMQELEELDVSENLLTAFPLGLNLPCLRTLNCFNNQLEDVIALEQFHQLEELNLEDNLYLTVSDNYKAMYLLPKLKRLSGKDISSTANHIRHVNSEELSKRVTKLFEANFRCRLPDPPSTAAVRKLEAEFLKEAEKQVKYGPNSLSDYTKWRVNKIATELLASLINTAKSDDHFSREVMDESHSKEAVNNTRSKEGRLVQSPGKRKASNCNQKESNKKMRSDVDDTRTSLSPKRMPSKSLLRSSDSSSIDSIKISKEVNPLHQSLEEATEMQENTKGSKDQGSSNTADSDLLHSPQKNKQVLKNKMSVEKDVGSLKPQKRKGKGTPMKEQEESKMEDINGTWCENTKDSITWEPIHFLQCHSNMNSPKDLKTQLWACAFEPVLDTPSKTVLNGTSSQTVATCGGDSVCIIDCETGTVLKKYKVPSEGFFTVAWTTLTMVTKNGKRRLLNVLAAAGTRGIVKLIHPRANLAYGEFKASKKPVSALVFSPVQEAFLFTATYEKKIILWDIGGLGEEYDFRVSKLLTLETKSIPLHVKLVPSQPEHLLLAACEEGMFVFDIDLNKNKSKRPAEWEVLFPVYNQEDEDGYNDFRLIDGLSFLSDNIVDKDYVACGDDKGAVWTYDLELFLQTRAKATKKIAPSQVLEWPAPNQNGKGPLEPMSINNVGMDPELHYLVALTDKNIVVIWKRMQQQ</sequence>
<evidence type="ECO:0000256" key="5">
    <source>
        <dbReference type="ARBA" id="ARBA00022454"/>
    </source>
</evidence>
<dbReference type="InterPro" id="IPR036322">
    <property type="entry name" value="WD40_repeat_dom_sf"/>
</dbReference>
<keyword evidence="10" id="KW-0206">Cytoskeleton</keyword>
<dbReference type="PANTHER" id="PTHR24370:SF10">
    <property type="entry name" value="LEUCINE-RICH REPEAT AND WD REPEAT-CONTAINING PROTEIN 1"/>
    <property type="match status" value="1"/>
</dbReference>
<feature type="compositionally biased region" description="Polar residues" evidence="12">
    <location>
        <begin position="595"/>
        <end position="612"/>
    </location>
</feature>
<keyword evidence="11" id="KW-0539">Nucleus</keyword>
<dbReference type="HAMAP" id="MF_00261">
    <property type="entry name" value="RNApol_arch_Rpo11"/>
    <property type="match status" value="1"/>
</dbReference>
<feature type="non-terminal residue" evidence="16">
    <location>
        <position position="1014"/>
    </location>
</feature>
<dbReference type="InterPro" id="IPR001680">
    <property type="entry name" value="WD40_rpt"/>
</dbReference>
<evidence type="ECO:0000313" key="17">
    <source>
        <dbReference type="Proteomes" id="UP001166052"/>
    </source>
</evidence>
<gene>
    <name evidence="16" type="primary">Lrwd1</name>
    <name evidence="16" type="ORF">GTO92_0017022</name>
</gene>
<comment type="subcellular location">
    <subcellularLocation>
        <location evidence="4">Chromosome</location>
    </subcellularLocation>
    <subcellularLocation>
        <location evidence="3">Cytoplasm</location>
        <location evidence="3">Cytoskeleton</location>
        <location evidence="3">Microtubule organizing center</location>
    </subcellularLocation>
    <subcellularLocation>
        <location evidence="2">Nucleus</location>
    </subcellularLocation>
</comment>
<comment type="cofactor">
    <cofactor evidence="1">
        <name>Fe(2+)</name>
        <dbReference type="ChEBI" id="CHEBI:29033"/>
    </cofactor>
</comment>
<evidence type="ECO:0000256" key="6">
    <source>
        <dbReference type="ARBA" id="ARBA00022478"/>
    </source>
</evidence>
<dbReference type="CDD" id="cd06926">
    <property type="entry name" value="RNAP_II_RPB11"/>
    <property type="match status" value="1"/>
</dbReference>
<dbReference type="Gene3D" id="2.60.120.590">
    <property type="entry name" value="Alpha-ketoglutarate-dependent dioxygenase AlkB-like"/>
    <property type="match status" value="1"/>
</dbReference>
<comment type="caution">
    <text evidence="16">The sequence shown here is derived from an EMBL/GenBank/DDBJ whole genome shotgun (WGS) entry which is preliminary data.</text>
</comment>
<reference evidence="16" key="1">
    <citation type="journal article" date="2021" name="Cell">
        <title>Tracing the genetic footprints of vertebrate landing in non-teleost ray-finned fishes.</title>
        <authorList>
            <person name="Bi X."/>
            <person name="Wang K."/>
            <person name="Yang L."/>
            <person name="Pan H."/>
            <person name="Jiang H."/>
            <person name="Wei Q."/>
            <person name="Fang M."/>
            <person name="Yu H."/>
            <person name="Zhu C."/>
            <person name="Cai Y."/>
            <person name="He Y."/>
            <person name="Gan X."/>
            <person name="Zeng H."/>
            <person name="Yu D."/>
            <person name="Zhu Y."/>
            <person name="Jiang H."/>
            <person name="Qiu Q."/>
            <person name="Yang H."/>
            <person name="Zhang Y.E."/>
            <person name="Wang W."/>
            <person name="Zhu M."/>
            <person name="He S."/>
            <person name="Zhang G."/>
        </authorList>
    </citation>
    <scope>NUCLEOTIDE SEQUENCE</scope>
    <source>
        <strain evidence="16">Bchr_001</strain>
    </source>
</reference>